<feature type="compositionally biased region" description="Low complexity" evidence="1">
    <location>
        <begin position="386"/>
        <end position="396"/>
    </location>
</feature>
<evidence type="ECO:0000313" key="3">
    <source>
        <dbReference type="EMBL" id="CTR07525.1"/>
    </source>
</evidence>
<evidence type="ECO:0000256" key="1">
    <source>
        <dbReference type="SAM" id="MobiDB-lite"/>
    </source>
</evidence>
<organism evidence="3 4">
    <name type="scientific">Rhodotorula toruloides</name>
    <name type="common">Yeast</name>
    <name type="synonym">Rhodosporidium toruloides</name>
    <dbReference type="NCBI Taxonomy" id="5286"/>
    <lineage>
        <taxon>Eukaryota</taxon>
        <taxon>Fungi</taxon>
        <taxon>Dikarya</taxon>
        <taxon>Basidiomycota</taxon>
        <taxon>Pucciniomycotina</taxon>
        <taxon>Microbotryomycetes</taxon>
        <taxon>Sporidiobolales</taxon>
        <taxon>Sporidiobolaceae</taxon>
        <taxon>Rhodotorula</taxon>
    </lineage>
</organism>
<dbReference type="EMBL" id="CWKI01000006">
    <property type="protein sequence ID" value="CTR07525.1"/>
    <property type="molecule type" value="Genomic_DNA"/>
</dbReference>
<feature type="compositionally biased region" description="Polar residues" evidence="1">
    <location>
        <begin position="421"/>
        <end position="430"/>
    </location>
</feature>
<keyword evidence="2" id="KW-0472">Membrane</keyword>
<reference evidence="3 4" key="1">
    <citation type="submission" date="2015-07" db="EMBL/GenBank/DDBJ databases">
        <authorList>
            <person name="Cajimat M.N.B."/>
            <person name="Milazzo M.L."/>
            <person name="Fulhorst C.F."/>
        </authorList>
    </citation>
    <scope>NUCLEOTIDE SEQUENCE [LARGE SCALE GENOMIC DNA]</scope>
    <source>
        <strain evidence="3">Single colony</strain>
    </source>
</reference>
<sequence>MAPIYPHAHPHSLKSPKRANAAILFSILSAILINTLVLALVPRSTPPPAPTSPLSSWLGSGLLRGLLEPEQVLVNEWERRLYLIIHFALLIVFFNGRRRMEDDLGGVETVKIQADSGVKAEEAAREKMLELAQEGVDIMAAHRPLLFSAAFCGFFIAHVASLPPFLFPLCALVVPTLLLWRDYSHLNTFDNLPSGLPPSDLLIAYLFSHPAALHELPRAHRAVEGVPSLFTLLRAGNWSARSENLRRWVWRPPSRLSRISREVNTRQQTTPSGALPGTLPPTRPPFATRHSSPFPASGLSVPPTTPTASDGEALVTFPPPPGRAPAPFADDLPSPPLGTLSTSRRPFPSFTTSGMTLQEMGSRSLTEAQIVSLRVCRSPPGCADFSTPTPSRLPSSLKPPSPTLAGTTTLRERHSPRLMMQGSNASSTPAKQAEPEPRQDFVYPERYLAVMCMLLDVKSAAWYNEFEEIYAKHPGIERIAEEFVDRLGAMAYKPSVASDALRHGTSAHMRYLNYAVPALLRRRYIHLHHDKPIQSSEDYEKIRLTPESLDEAQPLRLDSGSTIDVQVYLERFDVFDKACRNWGWLGALGVNTYYSVQDLFRPSQFRPAPSSGGLESHEPLQSVSRLPQPATASHVLRQRHVFTTS</sequence>
<proteinExistence type="predicted"/>
<protein>
    <submittedName>
        <fullName evidence="3">FGENESH: predicted gene_6.308 protein</fullName>
    </submittedName>
</protein>
<keyword evidence="2" id="KW-0812">Transmembrane</keyword>
<gene>
    <name evidence="3" type="primary">FGENESH: predicted gene_6.308</name>
    <name evidence="3" type="ORF">BN2166_0033860</name>
</gene>
<keyword evidence="4" id="KW-1185">Reference proteome</keyword>
<feature type="region of interest" description="Disordered" evidence="1">
    <location>
        <begin position="259"/>
        <end position="309"/>
    </location>
</feature>
<dbReference type="AlphaFoldDB" id="A0A0K3CG75"/>
<accession>A0A0K3CG75</accession>
<feature type="transmembrane region" description="Helical" evidence="2">
    <location>
        <begin position="80"/>
        <end position="96"/>
    </location>
</feature>
<feature type="region of interest" description="Disordered" evidence="1">
    <location>
        <begin position="607"/>
        <end position="629"/>
    </location>
</feature>
<evidence type="ECO:0000313" key="4">
    <source>
        <dbReference type="Proteomes" id="UP000199069"/>
    </source>
</evidence>
<dbReference type="Proteomes" id="UP000199069">
    <property type="component" value="Unassembled WGS sequence"/>
</dbReference>
<feature type="transmembrane region" description="Helical" evidence="2">
    <location>
        <begin position="145"/>
        <end position="167"/>
    </location>
</feature>
<evidence type="ECO:0000256" key="2">
    <source>
        <dbReference type="SAM" id="Phobius"/>
    </source>
</evidence>
<feature type="transmembrane region" description="Helical" evidence="2">
    <location>
        <begin position="21"/>
        <end position="41"/>
    </location>
</feature>
<keyword evidence="2" id="KW-1133">Transmembrane helix</keyword>
<name>A0A0K3CG75_RHOTO</name>
<feature type="region of interest" description="Disordered" evidence="1">
    <location>
        <begin position="382"/>
        <end position="438"/>
    </location>
</feature>